<sequence>MIRPRLIFIAFAAALAVAPAAGAAAPPERLVVLLERERSDAATAVAARAGVRPDGPRAPQIGLVTVTPRPGETMAQAARRLRADPAVASVEPEGRMRLRYVPNDPALSAPELSPRTPGGTTQEWWASPMGLPAAWDVTRGGGALVAVIDTGADGSHPELAGKIRDAVDLDETFGAGPATTDEHGHGTHVASLACARADNRIAIAGAGLNCGLLIIKSDLSDSSVATGIVEAVDRGADAINMSFGSEAGRGSAALRRAIDYAVGKKVVLVAAASDGVLVNGDLRPVAEQGYPSNVLQPTGTGASLNVGRGLSVTAATAAGTRASYAGYGSQISLAAYGAFGADGGPAGLLGAFPLEKTELESGDHPCKCRTKINGDARYAYLEGTSMAAPLVTAVAALVRDLNPDLSLQESLRVMKQTARRPGAGWAPDLGWGILDAGAALQAAKAMDRTKPVSRLRITRRSSGGRRLTVTVTGSDRGPKGVVSSGVARYDIFRSLPGRAARKVATTTTGAAVQVSAPAGGASFFSVAVDRAGNREVKPAKADARVG</sequence>
<dbReference type="PANTHER" id="PTHR43806">
    <property type="entry name" value="PEPTIDASE S8"/>
    <property type="match status" value="1"/>
</dbReference>
<evidence type="ECO:0000256" key="3">
    <source>
        <dbReference type="ARBA" id="ARBA00022801"/>
    </source>
</evidence>
<keyword evidence="2 5" id="KW-0645">Protease</keyword>
<evidence type="ECO:0000313" key="9">
    <source>
        <dbReference type="Proteomes" id="UP001058860"/>
    </source>
</evidence>
<accession>A0ABY5PEW3</accession>
<dbReference type="PROSITE" id="PS51892">
    <property type="entry name" value="SUBTILASE"/>
    <property type="match status" value="1"/>
</dbReference>
<dbReference type="PRINTS" id="PR00723">
    <property type="entry name" value="SUBTILISIN"/>
</dbReference>
<protein>
    <submittedName>
        <fullName evidence="8">S8 family serine peptidase</fullName>
    </submittedName>
</protein>
<feature type="domain" description="Peptidase S8/S53" evidence="7">
    <location>
        <begin position="140"/>
        <end position="432"/>
    </location>
</feature>
<feature type="chain" id="PRO_5046879817" evidence="6">
    <location>
        <begin position="24"/>
        <end position="546"/>
    </location>
</feature>
<evidence type="ECO:0000256" key="2">
    <source>
        <dbReference type="ARBA" id="ARBA00022670"/>
    </source>
</evidence>
<feature type="signal peptide" evidence="6">
    <location>
        <begin position="1"/>
        <end position="23"/>
    </location>
</feature>
<dbReference type="InterPro" id="IPR050131">
    <property type="entry name" value="Peptidase_S8_subtilisin-like"/>
</dbReference>
<dbReference type="Proteomes" id="UP001058860">
    <property type="component" value="Chromosome"/>
</dbReference>
<name>A0ABY5PEW3_9ACTN</name>
<evidence type="ECO:0000259" key="7">
    <source>
        <dbReference type="Pfam" id="PF00082"/>
    </source>
</evidence>
<dbReference type="PROSITE" id="PS00137">
    <property type="entry name" value="SUBTILASE_HIS"/>
    <property type="match status" value="1"/>
</dbReference>
<dbReference type="InterPro" id="IPR000209">
    <property type="entry name" value="Peptidase_S8/S53_dom"/>
</dbReference>
<evidence type="ECO:0000256" key="4">
    <source>
        <dbReference type="ARBA" id="ARBA00022825"/>
    </source>
</evidence>
<dbReference type="InterPro" id="IPR023828">
    <property type="entry name" value="Peptidase_S8_Ser-AS"/>
</dbReference>
<dbReference type="InterPro" id="IPR015500">
    <property type="entry name" value="Peptidase_S8_subtilisin-rel"/>
</dbReference>
<comment type="similarity">
    <text evidence="1 5">Belongs to the peptidase S8 family.</text>
</comment>
<dbReference type="SUPFAM" id="SSF52743">
    <property type="entry name" value="Subtilisin-like"/>
    <property type="match status" value="1"/>
</dbReference>
<dbReference type="InterPro" id="IPR022398">
    <property type="entry name" value="Peptidase_S8_His-AS"/>
</dbReference>
<evidence type="ECO:0000256" key="6">
    <source>
        <dbReference type="SAM" id="SignalP"/>
    </source>
</evidence>
<reference evidence="9" key="1">
    <citation type="submission" date="2021-11" db="EMBL/GenBank/DDBJ databases">
        <title>Cultivation dependent microbiological survey of springs from the worlds oldest radium mine currently devoted to the extraction of radon-saturated water.</title>
        <authorList>
            <person name="Kapinusova G."/>
            <person name="Smrhova T."/>
            <person name="Strejcek M."/>
            <person name="Suman J."/>
            <person name="Jani K."/>
            <person name="Pajer P."/>
            <person name="Uhlik O."/>
        </authorList>
    </citation>
    <scope>NUCLEOTIDE SEQUENCE [LARGE SCALE GENOMIC DNA]</scope>
    <source>
        <strain evidence="9">J379</strain>
    </source>
</reference>
<keyword evidence="3 5" id="KW-0378">Hydrolase</keyword>
<proteinExistence type="inferred from homology"/>
<feature type="active site" description="Charge relay system" evidence="5">
    <location>
        <position position="185"/>
    </location>
</feature>
<evidence type="ECO:0000256" key="5">
    <source>
        <dbReference type="PROSITE-ProRule" id="PRU01240"/>
    </source>
</evidence>
<evidence type="ECO:0000313" key="8">
    <source>
        <dbReference type="EMBL" id="UUY03219.1"/>
    </source>
</evidence>
<dbReference type="PANTHER" id="PTHR43806:SF11">
    <property type="entry name" value="CEREVISIN-RELATED"/>
    <property type="match status" value="1"/>
</dbReference>
<dbReference type="Pfam" id="PF00082">
    <property type="entry name" value="Peptidase_S8"/>
    <property type="match status" value="1"/>
</dbReference>
<dbReference type="RefSeq" id="WP_353863731.1">
    <property type="nucleotide sequence ID" value="NZ_CP088295.1"/>
</dbReference>
<dbReference type="Gene3D" id="3.40.50.200">
    <property type="entry name" value="Peptidase S8/S53 domain"/>
    <property type="match status" value="1"/>
</dbReference>
<dbReference type="EMBL" id="CP088295">
    <property type="protein sequence ID" value="UUY03219.1"/>
    <property type="molecule type" value="Genomic_DNA"/>
</dbReference>
<evidence type="ECO:0000256" key="1">
    <source>
        <dbReference type="ARBA" id="ARBA00011073"/>
    </source>
</evidence>
<gene>
    <name evidence="8" type="ORF">LRS13_21500</name>
</gene>
<feature type="active site" description="Charge relay system" evidence="5">
    <location>
        <position position="385"/>
    </location>
</feature>
<keyword evidence="9" id="KW-1185">Reference proteome</keyword>
<organism evidence="8 9">
    <name type="scientific">Svornostia abyssi</name>
    <dbReference type="NCBI Taxonomy" id="2898438"/>
    <lineage>
        <taxon>Bacteria</taxon>
        <taxon>Bacillati</taxon>
        <taxon>Actinomycetota</taxon>
        <taxon>Thermoleophilia</taxon>
        <taxon>Solirubrobacterales</taxon>
        <taxon>Baekduiaceae</taxon>
        <taxon>Svornostia</taxon>
    </lineage>
</organism>
<dbReference type="InterPro" id="IPR036852">
    <property type="entry name" value="Peptidase_S8/S53_dom_sf"/>
</dbReference>
<keyword evidence="4 5" id="KW-0720">Serine protease</keyword>
<keyword evidence="6" id="KW-0732">Signal</keyword>
<dbReference type="PROSITE" id="PS00138">
    <property type="entry name" value="SUBTILASE_SER"/>
    <property type="match status" value="1"/>
</dbReference>
<feature type="active site" description="Charge relay system" evidence="5">
    <location>
        <position position="149"/>
    </location>
</feature>